<dbReference type="HOGENOM" id="CLU_055029_3_1_0"/>
<dbReference type="AlphaFoldDB" id="E8N3T9"/>
<evidence type="ECO:0000256" key="3">
    <source>
        <dbReference type="ARBA" id="ARBA00022801"/>
    </source>
</evidence>
<evidence type="ECO:0000313" key="7">
    <source>
        <dbReference type="Proteomes" id="UP000008922"/>
    </source>
</evidence>
<dbReference type="InterPro" id="IPR003785">
    <property type="entry name" value="Creatininase/forma_Hydrolase"/>
</dbReference>
<dbReference type="RefSeq" id="WP_013559493.1">
    <property type="nucleotide sequence ID" value="NC_014960.1"/>
</dbReference>
<dbReference type="STRING" id="926569.ANT_10690"/>
<comment type="similarity">
    <text evidence="5">Belongs to the creatininase superfamily.</text>
</comment>
<sequence>MRIEDLNWMDVEAYLQQDDRLILVLGTIEQHGYLSLATDVRIPLALADAASQKTGVLVAPPVNYGVSPYFLTYPGTFSLRLSTFLDTVEDLVRSAYAQGFRRILVLNGHGGNDAARGRLVELMNQLPGLKIAWYAWWTSHSVEAFAIEHQLERNHANWMEAFPFTRVSDLPEGEKVSPSVKGLLNAEETRTVYGDGSFGGPYQVPDALMDELFAVCLQDVLYLLEF</sequence>
<evidence type="ECO:0000256" key="5">
    <source>
        <dbReference type="ARBA" id="ARBA00024029"/>
    </source>
</evidence>
<dbReference type="InParanoid" id="E8N3T9"/>
<keyword evidence="4" id="KW-0862">Zinc</keyword>
<name>E8N3T9_ANATU</name>
<keyword evidence="2" id="KW-0479">Metal-binding</keyword>
<proteinExistence type="inferred from homology"/>
<comment type="cofactor">
    <cofactor evidence="1">
        <name>Zn(2+)</name>
        <dbReference type="ChEBI" id="CHEBI:29105"/>
    </cofactor>
</comment>
<dbReference type="EC" id="3.5.2.10" evidence="6"/>
<dbReference type="OrthoDB" id="9801445at2"/>
<keyword evidence="7" id="KW-1185">Reference proteome</keyword>
<dbReference type="KEGG" id="atm:ANT_10690"/>
<dbReference type="PANTHER" id="PTHR35005:SF1">
    <property type="entry name" value="2-AMINO-5-FORMYLAMINO-6-RIBOSYLAMINOPYRIMIDIN-4(3H)-ONE 5'-MONOPHOSPHATE DEFORMYLASE"/>
    <property type="match status" value="1"/>
</dbReference>
<dbReference type="GO" id="GO:0009231">
    <property type="term" value="P:riboflavin biosynthetic process"/>
    <property type="evidence" value="ECO:0007669"/>
    <property type="project" value="TreeGrafter"/>
</dbReference>
<organism evidence="6 7">
    <name type="scientific">Anaerolinea thermophila (strain DSM 14523 / JCM 11388 / NBRC 100420 / UNI-1)</name>
    <dbReference type="NCBI Taxonomy" id="926569"/>
    <lineage>
        <taxon>Bacteria</taxon>
        <taxon>Bacillati</taxon>
        <taxon>Chloroflexota</taxon>
        <taxon>Anaerolineae</taxon>
        <taxon>Anaerolineales</taxon>
        <taxon>Anaerolineaceae</taxon>
        <taxon>Anaerolinea</taxon>
    </lineage>
</organism>
<dbReference type="EMBL" id="AP012029">
    <property type="protein sequence ID" value="BAJ63103.1"/>
    <property type="molecule type" value="Genomic_DNA"/>
</dbReference>
<evidence type="ECO:0000256" key="1">
    <source>
        <dbReference type="ARBA" id="ARBA00001947"/>
    </source>
</evidence>
<gene>
    <name evidence="6" type="ordered locus">ANT_10690</name>
</gene>
<dbReference type="SUPFAM" id="SSF102215">
    <property type="entry name" value="Creatininase"/>
    <property type="match status" value="1"/>
</dbReference>
<keyword evidence="3 6" id="KW-0378">Hydrolase</keyword>
<dbReference type="GO" id="GO:0016811">
    <property type="term" value="F:hydrolase activity, acting on carbon-nitrogen (but not peptide) bonds, in linear amides"/>
    <property type="evidence" value="ECO:0007669"/>
    <property type="project" value="TreeGrafter"/>
</dbReference>
<reference evidence="6 7" key="1">
    <citation type="submission" date="2010-12" db="EMBL/GenBank/DDBJ databases">
        <title>Whole genome sequence of Anaerolinea thermophila UNI-1.</title>
        <authorList>
            <person name="Narita-Yamada S."/>
            <person name="Kishi E."/>
            <person name="Watanabe Y."/>
            <person name="Takasaki K."/>
            <person name="Ankai A."/>
            <person name="Oguchi A."/>
            <person name="Fukui S."/>
            <person name="Takahashi M."/>
            <person name="Yashiro I."/>
            <person name="Hosoyama A."/>
            <person name="Sekiguchi Y."/>
            <person name="Hanada S."/>
            <person name="Fujita N."/>
        </authorList>
    </citation>
    <scope>NUCLEOTIDE SEQUENCE [LARGE SCALE GENOMIC DNA]</scope>
    <source>
        <strain evidence="7">DSM 14523 / JCM 11388 / NBRC 100420 / UNI-1</strain>
    </source>
</reference>
<dbReference type="eggNOG" id="COG1402">
    <property type="taxonomic scope" value="Bacteria"/>
</dbReference>
<evidence type="ECO:0000313" key="6">
    <source>
        <dbReference type="EMBL" id="BAJ63103.1"/>
    </source>
</evidence>
<dbReference type="GO" id="GO:0046872">
    <property type="term" value="F:metal ion binding"/>
    <property type="evidence" value="ECO:0007669"/>
    <property type="project" value="UniProtKB-KW"/>
</dbReference>
<accession>E8N3T9</accession>
<dbReference type="PANTHER" id="PTHR35005">
    <property type="entry name" value="3-DEHYDRO-SCYLLO-INOSOSE HYDROLASE"/>
    <property type="match status" value="1"/>
</dbReference>
<protein>
    <submittedName>
        <fullName evidence="6">Creatinine amidohydrolase</fullName>
        <ecNumber evidence="6">3.5.2.10</ecNumber>
    </submittedName>
</protein>
<dbReference type="InterPro" id="IPR024087">
    <property type="entry name" value="Creatininase-like_sf"/>
</dbReference>
<dbReference type="Gene3D" id="3.40.50.10310">
    <property type="entry name" value="Creatininase"/>
    <property type="match status" value="1"/>
</dbReference>
<dbReference type="Proteomes" id="UP000008922">
    <property type="component" value="Chromosome"/>
</dbReference>
<evidence type="ECO:0000256" key="2">
    <source>
        <dbReference type="ARBA" id="ARBA00022723"/>
    </source>
</evidence>
<dbReference type="GO" id="GO:0047789">
    <property type="term" value="F:creatininase activity"/>
    <property type="evidence" value="ECO:0007669"/>
    <property type="project" value="UniProtKB-EC"/>
</dbReference>
<evidence type="ECO:0000256" key="4">
    <source>
        <dbReference type="ARBA" id="ARBA00022833"/>
    </source>
</evidence>
<dbReference type="Pfam" id="PF02633">
    <property type="entry name" value="Creatininase"/>
    <property type="match status" value="1"/>
</dbReference>